<sequence>MTYVVDDFMTRTVHTIGTQSPLAEAHRIMNEHAIRHLPVLEGGKLVGVVSMRDLHLIETLKGVDPKEVPVEEAMAQEAYTVPPGTALLEVARTMAMHKYGSAVVAREGRVEGIFTTIDAMKALETLLTTPQTKAAPKPQKKTTPRKLAKKSAPRKAAARKGARGEAKRPAGKSAAKRPARKAAPARKRSGR</sequence>
<reference evidence="5 6" key="1">
    <citation type="submission" date="2022-11" db="EMBL/GenBank/DDBJ databases">
        <title>Minimal conservation of predation-associated metabolite biosynthetic gene clusters underscores biosynthetic potential of Myxococcota including descriptions for ten novel species: Archangium lansinium sp. nov., Myxococcus landrumus sp. nov., Nannocystis bai.</title>
        <authorList>
            <person name="Ahearne A."/>
            <person name="Stevens C."/>
            <person name="Phillips K."/>
        </authorList>
    </citation>
    <scope>NUCLEOTIDE SEQUENCE [LARGE SCALE GENOMIC DNA]</scope>
    <source>
        <strain evidence="5 6">MIWBW</strain>
    </source>
</reference>
<evidence type="ECO:0000313" key="5">
    <source>
        <dbReference type="EMBL" id="MCY1081791.1"/>
    </source>
</evidence>
<feature type="domain" description="CBS" evidence="4">
    <location>
        <begin position="9"/>
        <end position="65"/>
    </location>
</feature>
<keyword evidence="6" id="KW-1185">Reference proteome</keyword>
<dbReference type="PROSITE" id="PS51371">
    <property type="entry name" value="CBS"/>
    <property type="match status" value="2"/>
</dbReference>
<evidence type="ECO:0000256" key="1">
    <source>
        <dbReference type="ARBA" id="ARBA00023122"/>
    </source>
</evidence>
<proteinExistence type="predicted"/>
<keyword evidence="1 2" id="KW-0129">CBS domain</keyword>
<evidence type="ECO:0000313" key="6">
    <source>
        <dbReference type="Proteomes" id="UP001207654"/>
    </source>
</evidence>
<evidence type="ECO:0000256" key="2">
    <source>
        <dbReference type="PROSITE-ProRule" id="PRU00703"/>
    </source>
</evidence>
<feature type="domain" description="CBS" evidence="4">
    <location>
        <begin position="74"/>
        <end position="129"/>
    </location>
</feature>
<protein>
    <submittedName>
        <fullName evidence="5">CBS domain-containing protein</fullName>
    </submittedName>
</protein>
<dbReference type="RefSeq" id="WP_267540378.1">
    <property type="nucleotide sequence ID" value="NZ_JAPNKA010000001.1"/>
</dbReference>
<gene>
    <name evidence="5" type="ORF">OV287_45805</name>
</gene>
<dbReference type="SUPFAM" id="SSF54631">
    <property type="entry name" value="CBS-domain pair"/>
    <property type="match status" value="1"/>
</dbReference>
<feature type="compositionally biased region" description="Basic residues" evidence="3">
    <location>
        <begin position="138"/>
        <end position="161"/>
    </location>
</feature>
<dbReference type="InterPro" id="IPR046342">
    <property type="entry name" value="CBS_dom_sf"/>
</dbReference>
<dbReference type="SMART" id="SM00116">
    <property type="entry name" value="CBS"/>
    <property type="match status" value="2"/>
</dbReference>
<dbReference type="PANTHER" id="PTHR43080:SF2">
    <property type="entry name" value="CBS DOMAIN-CONTAINING PROTEIN"/>
    <property type="match status" value="1"/>
</dbReference>
<dbReference type="Pfam" id="PF00571">
    <property type="entry name" value="CBS"/>
    <property type="match status" value="2"/>
</dbReference>
<dbReference type="Gene3D" id="3.10.580.10">
    <property type="entry name" value="CBS-domain"/>
    <property type="match status" value="1"/>
</dbReference>
<dbReference type="InterPro" id="IPR000644">
    <property type="entry name" value="CBS_dom"/>
</dbReference>
<dbReference type="Proteomes" id="UP001207654">
    <property type="component" value="Unassembled WGS sequence"/>
</dbReference>
<accession>A0ABT4AJN2</accession>
<dbReference type="InterPro" id="IPR051257">
    <property type="entry name" value="Diverse_CBS-Domain"/>
</dbReference>
<evidence type="ECO:0000256" key="3">
    <source>
        <dbReference type="SAM" id="MobiDB-lite"/>
    </source>
</evidence>
<evidence type="ECO:0000259" key="4">
    <source>
        <dbReference type="PROSITE" id="PS51371"/>
    </source>
</evidence>
<feature type="compositionally biased region" description="Basic residues" evidence="3">
    <location>
        <begin position="174"/>
        <end position="191"/>
    </location>
</feature>
<organism evidence="5 6">
    <name type="scientific">Archangium lansingense</name>
    <dbReference type="NCBI Taxonomy" id="2995310"/>
    <lineage>
        <taxon>Bacteria</taxon>
        <taxon>Pseudomonadati</taxon>
        <taxon>Myxococcota</taxon>
        <taxon>Myxococcia</taxon>
        <taxon>Myxococcales</taxon>
        <taxon>Cystobacterineae</taxon>
        <taxon>Archangiaceae</taxon>
        <taxon>Archangium</taxon>
    </lineage>
</organism>
<comment type="caution">
    <text evidence="5">The sequence shown here is derived from an EMBL/GenBank/DDBJ whole genome shotgun (WGS) entry which is preliminary data.</text>
</comment>
<dbReference type="PANTHER" id="PTHR43080">
    <property type="entry name" value="CBS DOMAIN-CONTAINING PROTEIN CBSX3, MITOCHONDRIAL"/>
    <property type="match status" value="1"/>
</dbReference>
<dbReference type="EMBL" id="JAPNKA010000001">
    <property type="protein sequence ID" value="MCY1081791.1"/>
    <property type="molecule type" value="Genomic_DNA"/>
</dbReference>
<name>A0ABT4AJN2_9BACT</name>
<feature type="compositionally biased region" description="Low complexity" evidence="3">
    <location>
        <begin position="128"/>
        <end position="137"/>
    </location>
</feature>
<feature type="region of interest" description="Disordered" evidence="3">
    <location>
        <begin position="128"/>
        <end position="191"/>
    </location>
</feature>